<organism evidence="1 2">
    <name type="scientific">Methanopyrus kandleri</name>
    <dbReference type="NCBI Taxonomy" id="2320"/>
    <lineage>
        <taxon>Archaea</taxon>
        <taxon>Methanobacteriati</taxon>
        <taxon>Methanobacteriota</taxon>
        <taxon>Methanomada group</taxon>
        <taxon>Methanopyri</taxon>
        <taxon>Methanopyrales</taxon>
        <taxon>Methanopyraceae</taxon>
        <taxon>Methanopyrus</taxon>
    </lineage>
</organism>
<dbReference type="AlphaFoldDB" id="A0A832T7T3"/>
<sequence length="355" mass="40258">MEPVSFRGEVKTVVIDVGVGTTDVVAYTGDPEYSPRFVGPSRVSTLAQRLRFMLREPPRYLALIGVPMGGGPTTREFKRLMKKGTEIYAELDAALTLHNDVRRLEEMPRLHIVEDPIEEVPPDSPVVETYDFRVSDVFEALQRSNVDMDGVETVVACVQDHGYHPDYESNRKHRFERLFRRYLGANGCRPDRMTFDDVPPESFPRLRAAYMEAESAGVDAVAMDSKVPIAMLGRVDSDADRLLVIDYGTGHVTAFLFDGDRIVGVYEHHTIRLSSEKFERQIREFVEGKLENEDVYRDGGHGCHNVSPMDWDELEDIVSLGPKKPEFQLGRDPERFPDRMMPAYGPAVYLTDRGE</sequence>
<name>A0A832T7T3_9EURY</name>
<reference evidence="1" key="1">
    <citation type="journal article" date="2020" name="bioRxiv">
        <title>A rank-normalized archaeal taxonomy based on genome phylogeny resolves widespread incomplete and uneven classifications.</title>
        <authorList>
            <person name="Rinke C."/>
            <person name="Chuvochina M."/>
            <person name="Mussig A.J."/>
            <person name="Chaumeil P.-A."/>
            <person name="Waite D.W."/>
            <person name="Whitman W.B."/>
            <person name="Parks D.H."/>
            <person name="Hugenholtz P."/>
        </authorList>
    </citation>
    <scope>NUCLEOTIDE SEQUENCE</scope>
    <source>
        <strain evidence="1">UBA8853</strain>
    </source>
</reference>
<dbReference type="Pfam" id="PF08735">
    <property type="entry name" value="DUF1786"/>
    <property type="match status" value="1"/>
</dbReference>
<dbReference type="EMBL" id="DUJS01000004">
    <property type="protein sequence ID" value="HII70967.1"/>
    <property type="molecule type" value="Genomic_DNA"/>
</dbReference>
<comment type="caution">
    <text evidence="1">The sequence shown here is derived from an EMBL/GenBank/DDBJ whole genome shotgun (WGS) entry which is preliminary data.</text>
</comment>
<dbReference type="PIRSF" id="PIRSF029129">
    <property type="entry name" value="DUF1786_pyruvate_format-lyase"/>
    <property type="match status" value="1"/>
</dbReference>
<dbReference type="OMA" id="DVMITGC"/>
<evidence type="ECO:0000313" key="1">
    <source>
        <dbReference type="EMBL" id="HII70967.1"/>
    </source>
</evidence>
<dbReference type="InterPro" id="IPR014846">
    <property type="entry name" value="DUF1786_pyruvate_format-lyase"/>
</dbReference>
<protein>
    <submittedName>
        <fullName evidence="1">DUF1786 domain-containing protein</fullName>
    </submittedName>
</protein>
<gene>
    <name evidence="1" type="ORF">HA336_07040</name>
</gene>
<accession>A0A832T7T3</accession>
<dbReference type="Proteomes" id="UP000619545">
    <property type="component" value="Unassembled WGS sequence"/>
</dbReference>
<proteinExistence type="predicted"/>
<evidence type="ECO:0000313" key="2">
    <source>
        <dbReference type="Proteomes" id="UP000619545"/>
    </source>
</evidence>